<dbReference type="InterPro" id="IPR010331">
    <property type="entry name" value="ExoD"/>
</dbReference>
<name>A0A849IHI4_9HYPH</name>
<protein>
    <submittedName>
        <fullName evidence="2">Exopolysaccharide biosynthesis protein</fullName>
    </submittedName>
</protein>
<dbReference type="PANTHER" id="PTHR41795">
    <property type="entry name" value="EXOPOLYSACCHARIDE SYNTHESIS PROTEIN"/>
    <property type="match status" value="1"/>
</dbReference>
<reference evidence="2 3" key="1">
    <citation type="submission" date="2020-04" db="EMBL/GenBank/DDBJ databases">
        <title>Enterovirga sp. isolate from soil.</title>
        <authorList>
            <person name="Chea S."/>
            <person name="Kim D.-U."/>
        </authorList>
    </citation>
    <scope>NUCLEOTIDE SEQUENCE [LARGE SCALE GENOMIC DNA]</scope>
    <source>
        <strain evidence="2 3">DB1703</strain>
    </source>
</reference>
<dbReference type="EMBL" id="JABEPP010000003">
    <property type="protein sequence ID" value="NNM73383.1"/>
    <property type="molecule type" value="Genomic_DNA"/>
</dbReference>
<evidence type="ECO:0000313" key="2">
    <source>
        <dbReference type="EMBL" id="NNM73383.1"/>
    </source>
</evidence>
<dbReference type="AlphaFoldDB" id="A0A849IHI4"/>
<keyword evidence="1" id="KW-1133">Transmembrane helix</keyword>
<comment type="caution">
    <text evidence="2">The sequence shown here is derived from an EMBL/GenBank/DDBJ whole genome shotgun (WGS) entry which is preliminary data.</text>
</comment>
<feature type="transmembrane region" description="Helical" evidence="1">
    <location>
        <begin position="122"/>
        <end position="146"/>
    </location>
</feature>
<keyword evidence="1" id="KW-0472">Membrane</keyword>
<keyword evidence="1" id="KW-0812">Transmembrane</keyword>
<sequence>MFPEARISAVLSSLARNAGERLTVADIVSVLRDRAFALLVVLLGLPNCLPMPPPIPFVCGLLLALVAAQLAAGRPTPWLPRTLLRRSVPQDAVERAVGRALPILQKLERWSRPRIEFFETPIAVRILGLVLIVLALGLLVAAPIIGQIPLGIAVCLVGLGLVERDGVLVVVGLIAGLGGLALSFGFIWAVVSGLAAIF</sequence>
<accession>A0A849IHI4</accession>
<dbReference type="Proteomes" id="UP000564885">
    <property type="component" value="Unassembled WGS sequence"/>
</dbReference>
<gene>
    <name evidence="2" type="ORF">HJG44_13420</name>
</gene>
<feature type="transmembrane region" description="Helical" evidence="1">
    <location>
        <begin position="166"/>
        <end position="197"/>
    </location>
</feature>
<keyword evidence="3" id="KW-1185">Reference proteome</keyword>
<dbReference type="Pfam" id="PF06055">
    <property type="entry name" value="ExoD"/>
    <property type="match status" value="1"/>
</dbReference>
<proteinExistence type="predicted"/>
<dbReference type="PANTHER" id="PTHR41795:SF1">
    <property type="entry name" value="EXOPOLYSACCHARIDE SYNTHESIS PROTEIN"/>
    <property type="match status" value="1"/>
</dbReference>
<evidence type="ECO:0000313" key="3">
    <source>
        <dbReference type="Proteomes" id="UP000564885"/>
    </source>
</evidence>
<evidence type="ECO:0000256" key="1">
    <source>
        <dbReference type="SAM" id="Phobius"/>
    </source>
</evidence>
<organism evidence="2 3">
    <name type="scientific">Enterovirga aerilata</name>
    <dbReference type="NCBI Taxonomy" id="2730920"/>
    <lineage>
        <taxon>Bacteria</taxon>
        <taxon>Pseudomonadati</taxon>
        <taxon>Pseudomonadota</taxon>
        <taxon>Alphaproteobacteria</taxon>
        <taxon>Hyphomicrobiales</taxon>
        <taxon>Methylobacteriaceae</taxon>
        <taxon>Enterovirga</taxon>
    </lineage>
</organism>
<dbReference type="PIRSF" id="PIRSF033239">
    <property type="entry name" value="ExoD"/>
    <property type="match status" value="1"/>
</dbReference>
<dbReference type="RefSeq" id="WP_171218838.1">
    <property type="nucleotide sequence ID" value="NZ_JABEPP010000003.1"/>
</dbReference>